<dbReference type="EMBL" id="JBBPBM010000060">
    <property type="protein sequence ID" value="KAK8516103.1"/>
    <property type="molecule type" value="Genomic_DNA"/>
</dbReference>
<feature type="signal peptide" evidence="1">
    <location>
        <begin position="1"/>
        <end position="20"/>
    </location>
</feature>
<keyword evidence="3" id="KW-1185">Reference proteome</keyword>
<keyword evidence="1" id="KW-0732">Signal</keyword>
<comment type="caution">
    <text evidence="2">The sequence shown here is derived from an EMBL/GenBank/DDBJ whole genome shotgun (WGS) entry which is preliminary data.</text>
</comment>
<organism evidence="2 3">
    <name type="scientific">Hibiscus sabdariffa</name>
    <name type="common">roselle</name>
    <dbReference type="NCBI Taxonomy" id="183260"/>
    <lineage>
        <taxon>Eukaryota</taxon>
        <taxon>Viridiplantae</taxon>
        <taxon>Streptophyta</taxon>
        <taxon>Embryophyta</taxon>
        <taxon>Tracheophyta</taxon>
        <taxon>Spermatophyta</taxon>
        <taxon>Magnoliopsida</taxon>
        <taxon>eudicotyledons</taxon>
        <taxon>Gunneridae</taxon>
        <taxon>Pentapetalae</taxon>
        <taxon>rosids</taxon>
        <taxon>malvids</taxon>
        <taxon>Malvales</taxon>
        <taxon>Malvaceae</taxon>
        <taxon>Malvoideae</taxon>
        <taxon>Hibiscus</taxon>
    </lineage>
</organism>
<proteinExistence type="predicted"/>
<accession>A0ABR2CAB1</accession>
<evidence type="ECO:0000256" key="1">
    <source>
        <dbReference type="SAM" id="SignalP"/>
    </source>
</evidence>
<gene>
    <name evidence="2" type="ORF">V6N12_013512</name>
</gene>
<feature type="chain" id="PRO_5045403874" evidence="1">
    <location>
        <begin position="21"/>
        <end position="140"/>
    </location>
</feature>
<sequence>MVVVVMVVAVVLVDQALNMAKLVHMARDGEGAVMVEAVLFLGLLQELLEEWVGHVHHRDHKPLLFFSLTNHDGQPSLWNISQLLVSRVTKVEIQGRKEKGQGSDAEMASLKRVKQESVKDLGTLLIINPELYKKIGQVRD</sequence>
<name>A0ABR2CAB1_9ROSI</name>
<evidence type="ECO:0000313" key="2">
    <source>
        <dbReference type="EMBL" id="KAK8516103.1"/>
    </source>
</evidence>
<evidence type="ECO:0000313" key="3">
    <source>
        <dbReference type="Proteomes" id="UP001472677"/>
    </source>
</evidence>
<dbReference type="Proteomes" id="UP001472677">
    <property type="component" value="Unassembled WGS sequence"/>
</dbReference>
<reference evidence="2 3" key="1">
    <citation type="journal article" date="2024" name="G3 (Bethesda)">
        <title>Genome assembly of Hibiscus sabdariffa L. provides insights into metabolisms of medicinal natural products.</title>
        <authorList>
            <person name="Kim T."/>
        </authorList>
    </citation>
    <scope>NUCLEOTIDE SEQUENCE [LARGE SCALE GENOMIC DNA]</scope>
    <source>
        <strain evidence="2">TK-2024</strain>
        <tissue evidence="2">Old leaves</tissue>
    </source>
</reference>
<protein>
    <submittedName>
        <fullName evidence="2">Uncharacterized protein</fullName>
    </submittedName>
</protein>